<dbReference type="InterPro" id="IPR018319">
    <property type="entry name" value="SelA-like"/>
</dbReference>
<keyword evidence="4 8" id="KW-0663">Pyridoxal phosphate</keyword>
<keyword evidence="3 8" id="KW-0808">Transferase</keyword>
<protein>
    <recommendedName>
        <fullName evidence="8">L-seryl-tRNA(Sec) selenium transferase</fullName>
        <ecNumber evidence="8">2.9.1.1</ecNumber>
    </recommendedName>
    <alternativeName>
        <fullName evidence="8">Selenocysteine synthase</fullName>
        <shortName evidence="8">Sec synthase</shortName>
    </alternativeName>
    <alternativeName>
        <fullName evidence="8">Selenocysteinyl-tRNA(Sec) synthase</fullName>
    </alternativeName>
</protein>
<comment type="caution">
    <text evidence="10">The sequence shown here is derived from an EMBL/GenBank/DDBJ whole genome shotgun (WGS) entry which is preliminary data.</text>
</comment>
<dbReference type="InterPro" id="IPR004534">
    <property type="entry name" value="SelA_trans"/>
</dbReference>
<dbReference type="PANTHER" id="PTHR32328:SF0">
    <property type="entry name" value="L-SERYL-TRNA(SEC) SELENIUM TRANSFERASE"/>
    <property type="match status" value="1"/>
</dbReference>
<evidence type="ECO:0000313" key="11">
    <source>
        <dbReference type="Proteomes" id="UP001440599"/>
    </source>
</evidence>
<keyword evidence="6 8" id="KW-0711">Selenium</keyword>
<evidence type="ECO:0000256" key="2">
    <source>
        <dbReference type="ARBA" id="ARBA00022490"/>
    </source>
</evidence>
<dbReference type="InterPro" id="IPR015424">
    <property type="entry name" value="PyrdxlP-dep_Trfase"/>
</dbReference>
<comment type="similarity">
    <text evidence="7 8">Belongs to the SelA family.</text>
</comment>
<evidence type="ECO:0000313" key="10">
    <source>
        <dbReference type="EMBL" id="MEQ2455936.1"/>
    </source>
</evidence>
<dbReference type="RefSeq" id="WP_349139532.1">
    <property type="nucleotide sequence ID" value="NZ_JBBMFT010000002.1"/>
</dbReference>
<comment type="cofactor">
    <cofactor evidence="1 8">
        <name>pyridoxal 5'-phosphate</name>
        <dbReference type="ChEBI" id="CHEBI:597326"/>
    </cofactor>
</comment>
<evidence type="ECO:0000256" key="5">
    <source>
        <dbReference type="ARBA" id="ARBA00022917"/>
    </source>
</evidence>
<comment type="function">
    <text evidence="8">Converts seryl-tRNA(Sec) to selenocysteinyl-tRNA(Sec) required for selenoprotein biosynthesis.</text>
</comment>
<evidence type="ECO:0000256" key="1">
    <source>
        <dbReference type="ARBA" id="ARBA00001933"/>
    </source>
</evidence>
<dbReference type="SUPFAM" id="SSF53383">
    <property type="entry name" value="PLP-dependent transferases"/>
    <property type="match status" value="1"/>
</dbReference>
<evidence type="ECO:0000256" key="8">
    <source>
        <dbReference type="HAMAP-Rule" id="MF_00423"/>
    </source>
</evidence>
<accession>A0ABV1EMW8</accession>
<sequence>MNESLLRRLPKIDALLATPALAECGLPRSLCRTAARQELNVLRAGIRTGQVKQLPPEEELLDRILARADRACQPQLRRVINATGVVLHTNLGRAPLSPAALNAVVQAGAGYSNLEYDLESGTRGSRQAHVQNLLCTLTGAESALAVNNNAAAVFLMLSALAQGKGVAISRGELVEIGGSFRIPEILARSGAHLVEVGTTNKTRLTDYAAVLESGEAQVLLKVHPSNFHITGFTEQATLEELAVLARTHGVPLLCDLGSAAPDRLLRTAARQADAVCFSGDKLLGGPQAGLVVGRAPLLQAMRADPLARVVRIDKLSLAALEATLLAWQNGDGPRLPVPAMLGAAPVTLQGWARALADRLAGLGPCSVVPVQGEAGGGALPGTALPSWAVSLPLEPGLEVFLRRWEPPILGRIHKKRLLLDVRTLLPGDGEDIAAALAAWRERQP</sequence>
<dbReference type="Proteomes" id="UP001440599">
    <property type="component" value="Unassembled WGS sequence"/>
</dbReference>
<comment type="subcellular location">
    <subcellularLocation>
        <location evidence="8">Cytoplasm</location>
    </subcellularLocation>
</comment>
<keyword evidence="2 8" id="KW-0963">Cytoplasm</keyword>
<evidence type="ECO:0000256" key="3">
    <source>
        <dbReference type="ARBA" id="ARBA00022679"/>
    </source>
</evidence>
<dbReference type="Gene3D" id="3.90.1150.180">
    <property type="match status" value="1"/>
</dbReference>
<dbReference type="Pfam" id="PF03841">
    <property type="entry name" value="SelA"/>
    <property type="match status" value="1"/>
</dbReference>
<evidence type="ECO:0000259" key="9">
    <source>
        <dbReference type="Pfam" id="PF12390"/>
    </source>
</evidence>
<reference evidence="10 11" key="1">
    <citation type="submission" date="2024-03" db="EMBL/GenBank/DDBJ databases">
        <title>Human intestinal bacterial collection.</title>
        <authorList>
            <person name="Pauvert C."/>
            <person name="Hitch T.C.A."/>
            <person name="Clavel T."/>
        </authorList>
    </citation>
    <scope>NUCLEOTIDE SEQUENCE [LARGE SCALE GENOMIC DNA]</scope>
    <source>
        <strain evidence="10 11">CLA-AP-H34</strain>
    </source>
</reference>
<dbReference type="InterPro" id="IPR025862">
    <property type="entry name" value="SelA_trans_N_dom"/>
</dbReference>
<dbReference type="NCBIfam" id="TIGR00474">
    <property type="entry name" value="selA"/>
    <property type="match status" value="1"/>
</dbReference>
<dbReference type="Pfam" id="PF12390">
    <property type="entry name" value="Se-cys_synth_N"/>
    <property type="match status" value="1"/>
</dbReference>
<gene>
    <name evidence="8 10" type="primary">selA</name>
    <name evidence="10" type="ORF">WMO45_05320</name>
</gene>
<feature type="domain" description="L-seryl-tRNA selenium transferase N-terminal" evidence="9">
    <location>
        <begin position="6"/>
        <end position="43"/>
    </location>
</feature>
<name>A0ABV1EMW8_9FIRM</name>
<dbReference type="EC" id="2.9.1.1" evidence="8"/>
<dbReference type="PANTHER" id="PTHR32328">
    <property type="entry name" value="L-SERYL-TRNA(SEC) SELENIUM TRANSFERASE"/>
    <property type="match status" value="1"/>
</dbReference>
<dbReference type="Gene3D" id="3.40.640.10">
    <property type="entry name" value="Type I PLP-dependent aspartate aminotransferase-like (Major domain)"/>
    <property type="match status" value="1"/>
</dbReference>
<keyword evidence="11" id="KW-1185">Reference proteome</keyword>
<evidence type="ECO:0000256" key="6">
    <source>
        <dbReference type="ARBA" id="ARBA00023266"/>
    </source>
</evidence>
<evidence type="ECO:0000256" key="7">
    <source>
        <dbReference type="ARBA" id="ARBA00044507"/>
    </source>
</evidence>
<dbReference type="GO" id="GO:0004125">
    <property type="term" value="F:L-seryl-tRNA(Sec) selenium transferase activity"/>
    <property type="evidence" value="ECO:0007669"/>
    <property type="project" value="UniProtKB-EC"/>
</dbReference>
<dbReference type="HAMAP" id="MF_00423">
    <property type="entry name" value="SelA"/>
    <property type="match status" value="1"/>
</dbReference>
<evidence type="ECO:0000256" key="4">
    <source>
        <dbReference type="ARBA" id="ARBA00022898"/>
    </source>
</evidence>
<organism evidence="10 11">
    <name type="scientific">Flavonifractor hominis</name>
    <dbReference type="NCBI Taxonomy" id="3133178"/>
    <lineage>
        <taxon>Bacteria</taxon>
        <taxon>Bacillati</taxon>
        <taxon>Bacillota</taxon>
        <taxon>Clostridia</taxon>
        <taxon>Eubacteriales</taxon>
        <taxon>Oscillospiraceae</taxon>
        <taxon>Flavonifractor</taxon>
    </lineage>
</organism>
<keyword evidence="5 8" id="KW-0648">Protein biosynthesis</keyword>
<comment type="pathway">
    <text evidence="8">Aminoacyl-tRNA biosynthesis; selenocysteinyl-tRNA(Sec) biosynthesis; selenocysteinyl-tRNA(Sec) from L-seryl-tRNA(Sec) (bacterial route): step 1/1.</text>
</comment>
<comment type="catalytic activity">
    <reaction evidence="8">
        <text>L-seryl-tRNA(Sec) + selenophosphate + H(+) = L-selenocysteinyl-tRNA(Sec) + phosphate</text>
        <dbReference type="Rhea" id="RHEA:22728"/>
        <dbReference type="Rhea" id="RHEA-COMP:9742"/>
        <dbReference type="Rhea" id="RHEA-COMP:9743"/>
        <dbReference type="ChEBI" id="CHEBI:15378"/>
        <dbReference type="ChEBI" id="CHEBI:16144"/>
        <dbReference type="ChEBI" id="CHEBI:43474"/>
        <dbReference type="ChEBI" id="CHEBI:78533"/>
        <dbReference type="ChEBI" id="CHEBI:78573"/>
        <dbReference type="EC" id="2.9.1.1"/>
    </reaction>
</comment>
<feature type="modified residue" description="N6-(pyridoxal phosphate)lysine" evidence="8">
    <location>
        <position position="281"/>
    </location>
</feature>
<dbReference type="InterPro" id="IPR015421">
    <property type="entry name" value="PyrdxlP-dep_Trfase_major"/>
</dbReference>
<dbReference type="EMBL" id="JBBMFT010000002">
    <property type="protein sequence ID" value="MEQ2455936.1"/>
    <property type="molecule type" value="Genomic_DNA"/>
</dbReference>
<proteinExistence type="inferred from homology"/>